<dbReference type="Pfam" id="PF18127">
    <property type="entry name" value="NAMPT_N"/>
    <property type="match status" value="1"/>
</dbReference>
<evidence type="ECO:0000313" key="13">
    <source>
        <dbReference type="Proteomes" id="UP000502421"/>
    </source>
</evidence>
<evidence type="ECO:0000256" key="2">
    <source>
        <dbReference type="ARBA" id="ARBA00022642"/>
    </source>
</evidence>
<feature type="binding site" evidence="9">
    <location>
        <position position="296"/>
    </location>
    <ligand>
        <name>diphosphate</name>
        <dbReference type="ChEBI" id="CHEBI:33019"/>
    </ligand>
</feature>
<protein>
    <recommendedName>
        <fullName evidence="7">Nicotinamide phosphoribosyltransferase</fullName>
        <ecNumber evidence="6">2.4.2.12</ecNumber>
    </recommendedName>
</protein>
<dbReference type="InterPro" id="IPR036068">
    <property type="entry name" value="Nicotinate_pribotase-like_C"/>
</dbReference>
<dbReference type="CDD" id="cd01569">
    <property type="entry name" value="PBEF_like"/>
    <property type="match status" value="1"/>
</dbReference>
<dbReference type="PANTHER" id="PTHR43816">
    <property type="entry name" value="NICOTINAMIDE PHOSPHORIBOSYLTRANSFERASE"/>
    <property type="match status" value="1"/>
</dbReference>
<keyword evidence="3 12" id="KW-0328">Glycosyltransferase</keyword>
<feature type="binding site" evidence="9">
    <location>
        <begin position="338"/>
        <end position="339"/>
    </location>
    <ligand>
        <name>beta-nicotinamide D-ribonucleotide</name>
        <dbReference type="ChEBI" id="CHEBI:14649"/>
    </ligand>
</feature>
<keyword evidence="2" id="KW-0662">Pyridine nucleotide biosynthesis</keyword>
<dbReference type="GO" id="GO:0009435">
    <property type="term" value="P:NAD+ biosynthetic process"/>
    <property type="evidence" value="ECO:0007669"/>
    <property type="project" value="InterPro"/>
</dbReference>
<feature type="binding site" evidence="9">
    <location>
        <position position="207"/>
    </location>
    <ligand>
        <name>beta-nicotinamide D-ribonucleotide</name>
        <dbReference type="ChEBI" id="CHEBI:14649"/>
    </ligand>
</feature>
<dbReference type="NCBIfam" id="NF006629">
    <property type="entry name" value="PRK09198.1"/>
    <property type="match status" value="1"/>
</dbReference>
<dbReference type="EC" id="2.4.2.12" evidence="6"/>
<reference evidence="13" key="1">
    <citation type="submission" date="2020-04" db="EMBL/GenBank/DDBJ databases">
        <authorList>
            <person name="Kittiwongwattana C."/>
        </authorList>
    </citation>
    <scope>NUCLEOTIDE SEQUENCE [LARGE SCALE GENOMIC DNA]</scope>
    <source>
        <strain evidence="13">1310</strain>
    </source>
</reference>
<dbReference type="Gene3D" id="3.20.20.70">
    <property type="entry name" value="Aldolase class I"/>
    <property type="match status" value="1"/>
</dbReference>
<dbReference type="GO" id="GO:0016874">
    <property type="term" value="F:ligase activity"/>
    <property type="evidence" value="ECO:0007669"/>
    <property type="project" value="UniProtKB-KW"/>
</dbReference>
<evidence type="ECO:0000313" key="12">
    <source>
        <dbReference type="EMBL" id="QJB34574.1"/>
    </source>
</evidence>
<evidence type="ECO:0000256" key="7">
    <source>
        <dbReference type="ARBA" id="ARBA00035036"/>
    </source>
</evidence>
<keyword evidence="4" id="KW-0808">Transferase</keyword>
<evidence type="ECO:0000259" key="11">
    <source>
        <dbReference type="Pfam" id="PF18127"/>
    </source>
</evidence>
<feature type="domain" description="Nicotinate/nicotinamide phosphoribosyltransferase" evidence="10">
    <location>
        <begin position="176"/>
        <end position="415"/>
    </location>
</feature>
<dbReference type="InterPro" id="IPR041529">
    <property type="entry name" value="DUF5598"/>
</dbReference>
<evidence type="ECO:0000256" key="3">
    <source>
        <dbReference type="ARBA" id="ARBA00022676"/>
    </source>
</evidence>
<dbReference type="PANTHER" id="PTHR43816:SF1">
    <property type="entry name" value="NICOTINAMIDE PHOSPHORIBOSYLTRANSFERASE"/>
    <property type="match status" value="1"/>
</dbReference>
<comment type="catalytic activity">
    <reaction evidence="8">
        <text>beta-nicotinamide D-ribonucleotide + diphosphate = 5-phospho-alpha-D-ribose 1-diphosphate + nicotinamide + H(+)</text>
        <dbReference type="Rhea" id="RHEA:16149"/>
        <dbReference type="ChEBI" id="CHEBI:14649"/>
        <dbReference type="ChEBI" id="CHEBI:15378"/>
        <dbReference type="ChEBI" id="CHEBI:17154"/>
        <dbReference type="ChEBI" id="CHEBI:33019"/>
        <dbReference type="ChEBI" id="CHEBI:58017"/>
        <dbReference type="EC" id="2.4.2.12"/>
    </reaction>
    <physiologicalReaction direction="right-to-left" evidence="8">
        <dbReference type="Rhea" id="RHEA:16151"/>
    </physiologicalReaction>
</comment>
<feature type="binding site" evidence="9">
    <location>
        <position position="184"/>
    </location>
    <ligand>
        <name>diphosphate</name>
        <dbReference type="ChEBI" id="CHEBI:33019"/>
    </ligand>
</feature>
<dbReference type="AlphaFoldDB" id="A0AAE6ZKX0"/>
<evidence type="ECO:0000256" key="9">
    <source>
        <dbReference type="PIRSR" id="PIRSR005943-1"/>
    </source>
</evidence>
<dbReference type="EMBL" id="CP051205">
    <property type="protein sequence ID" value="QJB34574.1"/>
    <property type="molecule type" value="Genomic_DNA"/>
</dbReference>
<dbReference type="RefSeq" id="WP_168808747.1">
    <property type="nucleotide sequence ID" value="NZ_CP051205.1"/>
</dbReference>
<evidence type="ECO:0000256" key="6">
    <source>
        <dbReference type="ARBA" id="ARBA00035024"/>
    </source>
</evidence>
<comment type="similarity">
    <text evidence="1">Belongs to the NAPRTase family.</text>
</comment>
<evidence type="ECO:0000256" key="1">
    <source>
        <dbReference type="ARBA" id="ARBA00010897"/>
    </source>
</evidence>
<proteinExistence type="inferred from homology"/>
<dbReference type="Proteomes" id="UP000502421">
    <property type="component" value="Chromosome"/>
</dbReference>
<name>A0AAE6ZKX0_9BACT</name>
<feature type="binding site" evidence="9">
    <location>
        <position position="369"/>
    </location>
    <ligand>
        <name>beta-nicotinamide D-ribonucleotide</name>
        <dbReference type="ChEBI" id="CHEBI:14649"/>
    </ligand>
</feature>
<sequence length="515" mass="57174">MTKENLILLADAYKYSHHKLYIPGTQHIYSYLESRGGKFDETVFYGLQYFLKEYLEGVVFTKEKLDEAAVTLKEVFGRDDVFDRSRFEYIISKHGGKLPVRIKAVPEGTVVPVRNVLMTIENTDPECYWLTNFLETLLMQVWYPCTVASLSREIKKVVKRYYDDTASAAAFAGIDFVLNDFGFRGASSVESAGIGGSAHLVSFSGSDTIAASIFAKRYYNAATAPGLSIPATEHSIVTMLGEPGELDIFKHVLNTFPTGTIACVSDSYNIFRACEEYWGTELKEQILSRQGTLVIRPDSGDPVQTLLRVFDILMNKFGFTVNEKGYKVLPPQVRVIQGDGISYSSIPGIFEALKKAGISAENLVLGMGGALLQRVNRDTQEFALKCSYAEVNGKGINVQKMPVEMDANGQLQTSFKKSKAGKLKLVKENGAFKTLGTDEAPELEDLLETVFENGAVTKNMVFRHRPPGSRFIISFLFPPVRLPPFHRPGLTPRAFFRKSVNFTVCTCSSPDATTC</sequence>
<feature type="domain" description="Nicotinamide phosphoribosyltransferase N-terminal" evidence="11">
    <location>
        <begin position="5"/>
        <end position="102"/>
    </location>
</feature>
<dbReference type="InterPro" id="IPR016471">
    <property type="entry name" value="Nicotinamide_PRibTrfase"/>
</dbReference>
<gene>
    <name evidence="12" type="ORF">HF329_26045</name>
</gene>
<evidence type="ECO:0000256" key="5">
    <source>
        <dbReference type="ARBA" id="ARBA00035007"/>
    </source>
</evidence>
<dbReference type="GO" id="GO:0047280">
    <property type="term" value="F:nicotinamide phosphoribosyltransferase activity"/>
    <property type="evidence" value="ECO:0007669"/>
    <property type="project" value="UniProtKB-EC"/>
</dbReference>
<keyword evidence="12" id="KW-0436">Ligase</keyword>
<dbReference type="InterPro" id="IPR041525">
    <property type="entry name" value="N/Namide_PRibTrfase"/>
</dbReference>
<dbReference type="Pfam" id="PF04095">
    <property type="entry name" value="NAPRTase"/>
    <property type="match status" value="1"/>
</dbReference>
<dbReference type="KEGG" id="coy:HF329_26045"/>
<accession>A0AAE6ZKX0</accession>
<organism evidence="12 13">
    <name type="scientific">Chitinophaga oryzae</name>
    <dbReference type="NCBI Taxonomy" id="2725414"/>
    <lineage>
        <taxon>Bacteria</taxon>
        <taxon>Pseudomonadati</taxon>
        <taxon>Bacteroidota</taxon>
        <taxon>Chitinophagia</taxon>
        <taxon>Chitinophagales</taxon>
        <taxon>Chitinophagaceae</taxon>
        <taxon>Chitinophaga</taxon>
    </lineage>
</organism>
<evidence type="ECO:0000256" key="4">
    <source>
        <dbReference type="ARBA" id="ARBA00022679"/>
    </source>
</evidence>
<evidence type="ECO:0000256" key="8">
    <source>
        <dbReference type="ARBA" id="ARBA00047835"/>
    </source>
</evidence>
<comment type="pathway">
    <text evidence="5">Cofactor biosynthesis; NAD(+) biosynthesis; nicotinamide D-ribonucleotide from 5-phospho-alpha-D-ribose 1-diphosphate and nicotinamide: step 1/1.</text>
</comment>
<evidence type="ECO:0000259" key="10">
    <source>
        <dbReference type="Pfam" id="PF04095"/>
    </source>
</evidence>
<feature type="binding site" evidence="9">
    <location>
        <begin position="296"/>
        <end position="298"/>
    </location>
    <ligand>
        <name>beta-nicotinamide D-ribonucleotide</name>
        <dbReference type="ChEBI" id="CHEBI:14649"/>
    </ligand>
</feature>
<feature type="binding site" evidence="9">
    <location>
        <position position="377"/>
    </location>
    <ligand>
        <name>beta-nicotinamide D-ribonucleotide</name>
        <dbReference type="ChEBI" id="CHEBI:14649"/>
    </ligand>
</feature>
<dbReference type="InterPro" id="IPR013785">
    <property type="entry name" value="Aldolase_TIM"/>
</dbReference>
<dbReference type="SUPFAM" id="SSF51690">
    <property type="entry name" value="Nicotinate/Quinolinate PRTase C-terminal domain-like"/>
    <property type="match status" value="1"/>
</dbReference>
<feature type="binding site" evidence="9">
    <location>
        <position position="234"/>
    </location>
    <ligand>
        <name>diphosphate</name>
        <dbReference type="ChEBI" id="CHEBI:33019"/>
    </ligand>
</feature>
<dbReference type="PIRSF" id="PIRSF005943">
    <property type="entry name" value="NMPRT"/>
    <property type="match status" value="1"/>
</dbReference>